<dbReference type="SMART" id="SM00066">
    <property type="entry name" value="GAL4"/>
    <property type="match status" value="1"/>
</dbReference>
<dbReference type="InterPro" id="IPR021858">
    <property type="entry name" value="Fun_TF"/>
</dbReference>
<evidence type="ECO:0000256" key="2">
    <source>
        <dbReference type="SAM" id="MobiDB-lite"/>
    </source>
</evidence>
<dbReference type="InterPro" id="IPR053157">
    <property type="entry name" value="Sterol_Uptake_Regulator"/>
</dbReference>
<feature type="domain" description="Zn(2)-C6 fungal-type" evidence="3">
    <location>
        <begin position="13"/>
        <end position="43"/>
    </location>
</feature>
<sequence>MPPRRTHTKSRAGCTKCKKRRIKCDEVHPSCGNCVKHAIVCDFSSAAGMSPAGVISTAPSSSSELPVSSPMTLDASPSPGNGQHQAMTPHQQGFFPQSTVTTVSPVINMTDMELLHHWTISVPSSLTGKDDIEFIWREVIPRLAFRESQGCLVHAILAISALHLAFVEPDKRAQMMCTAADHYGEAVRGVKDSVGVPTAIKKDNCEGLFASSTLIVVYAIANPMLTEKVSPPTEIPPWTMPAWLPLIRGVHSILKAVWTWIETGCLSPLLNGHNYVGDSAGEDDAMNALFQICTDKREQDADEIKDSAVSQAYFGAIHELQKNFANEIALRRKMVSLIFIWPVSVSDAFFTLLQERRPRALVIFAHYCVLLNKLEGFWWVEGRANYELERIERTLPEPWRKWLEWPIKMIRGG</sequence>
<dbReference type="CDD" id="cd00067">
    <property type="entry name" value="GAL4"/>
    <property type="match status" value="1"/>
</dbReference>
<feature type="region of interest" description="Disordered" evidence="2">
    <location>
        <begin position="54"/>
        <end position="91"/>
    </location>
</feature>
<dbReference type="PANTHER" id="PTHR47784:SF5">
    <property type="entry name" value="STEROL UPTAKE CONTROL PROTEIN 2"/>
    <property type="match status" value="1"/>
</dbReference>
<dbReference type="GO" id="GO:0008270">
    <property type="term" value="F:zinc ion binding"/>
    <property type="evidence" value="ECO:0007669"/>
    <property type="project" value="InterPro"/>
</dbReference>
<dbReference type="Pfam" id="PF00172">
    <property type="entry name" value="Zn_clus"/>
    <property type="match status" value="1"/>
</dbReference>
<dbReference type="PROSITE" id="PS50048">
    <property type="entry name" value="ZN2_CY6_FUNGAL_2"/>
    <property type="match status" value="1"/>
</dbReference>
<dbReference type="SUPFAM" id="SSF57701">
    <property type="entry name" value="Zn2/Cys6 DNA-binding domain"/>
    <property type="match status" value="1"/>
</dbReference>
<dbReference type="PROSITE" id="PS00463">
    <property type="entry name" value="ZN2_CY6_FUNGAL_1"/>
    <property type="match status" value="1"/>
</dbReference>
<feature type="compositionally biased region" description="Low complexity" evidence="2">
    <location>
        <begin position="56"/>
        <end position="70"/>
    </location>
</feature>
<gene>
    <name evidence="4" type="ORF">GSTUAT00000897001</name>
</gene>
<dbReference type="EMBL" id="LN890953">
    <property type="protein sequence ID" value="CUS15003.1"/>
    <property type="molecule type" value="Genomic_DNA"/>
</dbReference>
<dbReference type="Proteomes" id="UP001412239">
    <property type="component" value="Unassembled WGS sequence"/>
</dbReference>
<dbReference type="AlphaFoldDB" id="A0A292Q8B0"/>
<evidence type="ECO:0000256" key="1">
    <source>
        <dbReference type="ARBA" id="ARBA00023242"/>
    </source>
</evidence>
<evidence type="ECO:0000259" key="3">
    <source>
        <dbReference type="PROSITE" id="PS50048"/>
    </source>
</evidence>
<dbReference type="Gene3D" id="4.10.240.10">
    <property type="entry name" value="Zn(2)-C6 fungal-type DNA-binding domain"/>
    <property type="match status" value="1"/>
</dbReference>
<keyword evidence="1" id="KW-0539">Nucleus</keyword>
<keyword evidence="5" id="KW-1185">Reference proteome</keyword>
<proteinExistence type="predicted"/>
<evidence type="ECO:0000313" key="4">
    <source>
        <dbReference type="EMBL" id="CUS15003.1"/>
    </source>
</evidence>
<protein>
    <recommendedName>
        <fullName evidence="3">Zn(2)-C6 fungal-type domain-containing protein</fullName>
    </recommendedName>
</protein>
<dbReference type="GO" id="GO:0001228">
    <property type="term" value="F:DNA-binding transcription activator activity, RNA polymerase II-specific"/>
    <property type="evidence" value="ECO:0007669"/>
    <property type="project" value="TreeGrafter"/>
</dbReference>
<feature type="compositionally biased region" description="Polar residues" evidence="2">
    <location>
        <begin position="78"/>
        <end position="91"/>
    </location>
</feature>
<organism evidence="4 5">
    <name type="scientific">Tuber aestivum</name>
    <name type="common">summer truffle</name>
    <dbReference type="NCBI Taxonomy" id="59557"/>
    <lineage>
        <taxon>Eukaryota</taxon>
        <taxon>Fungi</taxon>
        <taxon>Dikarya</taxon>
        <taxon>Ascomycota</taxon>
        <taxon>Pezizomycotina</taxon>
        <taxon>Pezizomycetes</taxon>
        <taxon>Pezizales</taxon>
        <taxon>Tuberaceae</taxon>
        <taxon>Tuber</taxon>
    </lineage>
</organism>
<dbReference type="InterPro" id="IPR036864">
    <property type="entry name" value="Zn2-C6_fun-type_DNA-bd_sf"/>
</dbReference>
<name>A0A292Q8B0_9PEZI</name>
<dbReference type="PANTHER" id="PTHR47784">
    <property type="entry name" value="STEROL UPTAKE CONTROL PROTEIN 2"/>
    <property type="match status" value="1"/>
</dbReference>
<evidence type="ECO:0000313" key="5">
    <source>
        <dbReference type="Proteomes" id="UP001412239"/>
    </source>
</evidence>
<dbReference type="InterPro" id="IPR001138">
    <property type="entry name" value="Zn2Cys6_DnaBD"/>
</dbReference>
<accession>A0A292Q8B0</accession>
<reference evidence="4" key="1">
    <citation type="submission" date="2015-10" db="EMBL/GenBank/DDBJ databases">
        <authorList>
            <person name="Regsiter A."/>
            <person name="william w."/>
        </authorList>
    </citation>
    <scope>NUCLEOTIDE SEQUENCE</scope>
    <source>
        <strain evidence="4">Montdore</strain>
    </source>
</reference>
<dbReference type="Pfam" id="PF11951">
    <property type="entry name" value="Fungal_trans_2"/>
    <property type="match status" value="1"/>
</dbReference>